<dbReference type="STRING" id="1088721.JI59_13180"/>
<feature type="signal peptide" evidence="8">
    <location>
        <begin position="1"/>
        <end position="29"/>
    </location>
</feature>
<comment type="function">
    <text evidence="1 7">Assembles around the rod to form the L-ring and probably protects the motor/basal body from shearing forces during rotation.</text>
</comment>
<keyword evidence="9" id="KW-0282">Flagellum</keyword>
<dbReference type="PANTHER" id="PTHR34933">
    <property type="entry name" value="FLAGELLAR L-RING PROTEIN"/>
    <property type="match status" value="1"/>
</dbReference>
<comment type="subcellular location">
    <subcellularLocation>
        <location evidence="7">Cell outer membrane</location>
    </subcellularLocation>
    <subcellularLocation>
        <location evidence="7">Bacterial flagellum basal body</location>
    </subcellularLocation>
</comment>
<dbReference type="eggNOG" id="COG2063">
    <property type="taxonomic scope" value="Bacteria"/>
</dbReference>
<feature type="chain" id="PRO_5003487948" description="Flagellar L-ring protein" evidence="8">
    <location>
        <begin position="30"/>
        <end position="229"/>
    </location>
</feature>
<comment type="similarity">
    <text evidence="2 7">Belongs to the FlgH family.</text>
</comment>
<keyword evidence="6 7" id="KW-0998">Cell outer membrane</keyword>
<evidence type="ECO:0000256" key="4">
    <source>
        <dbReference type="ARBA" id="ARBA00023136"/>
    </source>
</evidence>
<evidence type="ECO:0000256" key="7">
    <source>
        <dbReference type="HAMAP-Rule" id="MF_00415"/>
    </source>
</evidence>
<dbReference type="PANTHER" id="PTHR34933:SF1">
    <property type="entry name" value="FLAGELLAR L-RING PROTEIN"/>
    <property type="match status" value="1"/>
</dbReference>
<evidence type="ECO:0000256" key="6">
    <source>
        <dbReference type="ARBA" id="ARBA00023237"/>
    </source>
</evidence>
<dbReference type="AlphaFoldDB" id="G6EAJ1"/>
<accession>G6EAJ1</accession>
<evidence type="ECO:0000256" key="1">
    <source>
        <dbReference type="ARBA" id="ARBA00002591"/>
    </source>
</evidence>
<evidence type="ECO:0000313" key="10">
    <source>
        <dbReference type="Proteomes" id="UP000004030"/>
    </source>
</evidence>
<evidence type="ECO:0000256" key="2">
    <source>
        <dbReference type="ARBA" id="ARBA00006929"/>
    </source>
</evidence>
<gene>
    <name evidence="7 9" type="primary">flgH</name>
    <name evidence="9" type="ORF">NSU_1389</name>
</gene>
<sequence length="229" mass="23629">MIAMTRKTIVSAIATVAALAALGGAPAYAKKHKPSGFEPTLPLAQPAAPSAPTGGIFNASTGYAALYEGNRARRIGDPLTIVLIETTTASKAVSSKSQKGGGASITPPTAGPLSFLNPDALKASSSSSFNGQGNAAQTSSLASTLSVTIAEVRPNGTALVKGEKQMLLSQGDEWVRFSGIVRLADVDEENSILSSRVADAKIEYSGKGSLQRASRQGWLGKFFNMISPF</sequence>
<evidence type="ECO:0000256" key="8">
    <source>
        <dbReference type="SAM" id="SignalP"/>
    </source>
</evidence>
<dbReference type="GO" id="GO:0009279">
    <property type="term" value="C:cell outer membrane"/>
    <property type="evidence" value="ECO:0007669"/>
    <property type="project" value="UniProtKB-SubCell"/>
</dbReference>
<comment type="subunit">
    <text evidence="7">The basal body constitutes a major portion of the flagellar organelle and consists of four rings (L,P,S, and M) mounted on a central rod.</text>
</comment>
<evidence type="ECO:0000256" key="5">
    <source>
        <dbReference type="ARBA" id="ARBA00023143"/>
    </source>
</evidence>
<dbReference type="PATRIC" id="fig|1088721.3.peg.1373"/>
<reference evidence="9 10" key="1">
    <citation type="journal article" date="2012" name="J. Bacteriol.">
        <title>Genome sequence of benzo(a)pyrene-degrading bacterium Novosphingobium pentaromativorans US6-1.</title>
        <authorList>
            <person name="Luo Y.R."/>
            <person name="Kang S.G."/>
            <person name="Kim S.J."/>
            <person name="Kim M.R."/>
            <person name="Li N."/>
            <person name="Lee J.H."/>
            <person name="Kwon K.K."/>
        </authorList>
    </citation>
    <scope>NUCLEOTIDE SEQUENCE [LARGE SCALE GENOMIC DNA]</scope>
    <source>
        <strain evidence="9 10">US6-1</strain>
    </source>
</reference>
<keyword evidence="10" id="KW-1185">Reference proteome</keyword>
<comment type="caution">
    <text evidence="9">The sequence shown here is derived from an EMBL/GenBank/DDBJ whole genome shotgun (WGS) entry which is preliminary data.</text>
</comment>
<keyword evidence="5 7" id="KW-0975">Bacterial flagellum</keyword>
<proteinExistence type="inferred from homology"/>
<dbReference type="InterPro" id="IPR000527">
    <property type="entry name" value="Flag_Lring"/>
</dbReference>
<keyword evidence="9" id="KW-0969">Cilium</keyword>
<dbReference type="PRINTS" id="PR01008">
    <property type="entry name" value="FLGLRINGFLGH"/>
</dbReference>
<dbReference type="EMBL" id="AGFM01000017">
    <property type="protein sequence ID" value="EHJ61628.1"/>
    <property type="molecule type" value="Genomic_DNA"/>
</dbReference>
<dbReference type="Proteomes" id="UP000004030">
    <property type="component" value="Unassembled WGS sequence"/>
</dbReference>
<dbReference type="HAMAP" id="MF_00415">
    <property type="entry name" value="FlgH"/>
    <property type="match status" value="1"/>
</dbReference>
<evidence type="ECO:0000313" key="9">
    <source>
        <dbReference type="EMBL" id="EHJ61628.1"/>
    </source>
</evidence>
<protein>
    <recommendedName>
        <fullName evidence="7">Flagellar L-ring protein</fullName>
    </recommendedName>
    <alternativeName>
        <fullName evidence="7">Basal body L-ring protein</fullName>
    </alternativeName>
</protein>
<dbReference type="GO" id="GO:0009427">
    <property type="term" value="C:bacterial-type flagellum basal body, distal rod, L ring"/>
    <property type="evidence" value="ECO:0007669"/>
    <property type="project" value="InterPro"/>
</dbReference>
<organism evidence="9 10">
    <name type="scientific">Novosphingobium pentaromativorans US6-1</name>
    <dbReference type="NCBI Taxonomy" id="1088721"/>
    <lineage>
        <taxon>Bacteria</taxon>
        <taxon>Pseudomonadati</taxon>
        <taxon>Pseudomonadota</taxon>
        <taxon>Alphaproteobacteria</taxon>
        <taxon>Sphingomonadales</taxon>
        <taxon>Sphingomonadaceae</taxon>
        <taxon>Novosphingobium</taxon>
    </lineage>
</organism>
<evidence type="ECO:0000256" key="3">
    <source>
        <dbReference type="ARBA" id="ARBA00022729"/>
    </source>
</evidence>
<keyword evidence="9" id="KW-0966">Cell projection</keyword>
<dbReference type="Pfam" id="PF02107">
    <property type="entry name" value="FlgH"/>
    <property type="match status" value="1"/>
</dbReference>
<keyword evidence="4 7" id="KW-0472">Membrane</keyword>
<name>G6EAJ1_9SPHN</name>
<keyword evidence="3 8" id="KW-0732">Signal</keyword>
<dbReference type="GO" id="GO:0071973">
    <property type="term" value="P:bacterial-type flagellum-dependent cell motility"/>
    <property type="evidence" value="ECO:0007669"/>
    <property type="project" value="InterPro"/>
</dbReference>
<dbReference type="GO" id="GO:0003774">
    <property type="term" value="F:cytoskeletal motor activity"/>
    <property type="evidence" value="ECO:0007669"/>
    <property type="project" value="InterPro"/>
</dbReference>